<evidence type="ECO:0000313" key="1">
    <source>
        <dbReference type="EMBL" id="AGO48781.1"/>
    </source>
</evidence>
<evidence type="ECO:0000313" key="2">
    <source>
        <dbReference type="Proteomes" id="UP000014727"/>
    </source>
</evidence>
<protein>
    <submittedName>
        <fullName evidence="1">Uncharacterized protein</fullName>
    </submittedName>
</protein>
<dbReference type="Proteomes" id="UP000014727">
    <property type="component" value="Segment"/>
</dbReference>
<proteinExistence type="predicted"/>
<organism evidence="1 2">
    <name type="scientific">Cellulophaga phage phi46:3</name>
    <dbReference type="NCBI Taxonomy" id="1327985"/>
    <lineage>
        <taxon>Viruses</taxon>
        <taxon>Duplodnaviria</taxon>
        <taxon>Heunggongvirae</taxon>
        <taxon>Uroviricota</taxon>
        <taxon>Caudoviricetes</taxon>
        <taxon>Pachyviridae</taxon>
        <taxon>Bacelvirus</taxon>
        <taxon>Bacelvirus phi46tres</taxon>
    </lineage>
</organism>
<sequence length="117" mass="14199">MENNIIYSENYAVHFKMNEGWISFIAYYVVKGSQDQVETLWYLDKDDEQKTLKDFDENKAFHKLKGSYVWRGVWEGRLYFTDEEYWSEDLKELSDLFSDTIEPFCKEKITEYNDKNN</sequence>
<dbReference type="KEGG" id="vg:16797271"/>
<name>S0A082_9CAUD</name>
<reference evidence="2" key="2">
    <citation type="submission" date="2013-03" db="EMBL/GenBank/DDBJ databases">
        <title>The Cellulophaga phages: a novel, diverse, and globally ubiquitous model system.</title>
        <authorList>
            <person name="Holmfeldt K."/>
            <person name="Solonenko N."/>
            <person name="Shah M."/>
            <person name="Corrier K."/>
            <person name="Riemann L."/>
            <person name="VerBerkmoes N.C."/>
            <person name="Sullivan M.B."/>
        </authorList>
    </citation>
    <scope>NUCLEOTIDE SEQUENCE [LARGE SCALE GENOMIC DNA]</scope>
</reference>
<gene>
    <name evidence="1" type="ORF">Phi46:3_gp037</name>
</gene>
<keyword evidence="2" id="KW-1185">Reference proteome</keyword>
<dbReference type="GeneID" id="16797271"/>
<reference evidence="1 2" key="1">
    <citation type="journal article" date="2013" name="Proc. Natl. Acad. Sci. U.S.A.">
        <title>Twelve previously unknown phage genera are ubiquitous in global oceans.</title>
        <authorList>
            <person name="Holmfeldt K."/>
            <person name="Solonenko N."/>
            <person name="Shah M."/>
            <person name="Corrier K."/>
            <person name="Riemann L."/>
            <person name="Verberkmoes N.C."/>
            <person name="Sullivan M.B."/>
        </authorList>
    </citation>
    <scope>NUCLEOTIDE SEQUENCE [LARGE SCALE GENOMIC DNA]</scope>
    <source>
        <strain evidence="1">Phi46:3</strain>
    </source>
</reference>
<dbReference type="OrthoDB" id="32077at10239"/>
<dbReference type="RefSeq" id="YP_008241080.1">
    <property type="nucleotide sequence ID" value="NC_021792.1"/>
</dbReference>
<accession>S0A082</accession>
<dbReference type="EMBL" id="KC821622">
    <property type="protein sequence ID" value="AGO48781.1"/>
    <property type="molecule type" value="Genomic_DNA"/>
</dbReference>